<dbReference type="SUPFAM" id="SSF47789">
    <property type="entry name" value="C-terminal domain of RNA polymerase alpha subunit"/>
    <property type="match status" value="1"/>
</dbReference>
<dbReference type="KEGG" id="bcoh:BC6307_07985"/>
<dbReference type="AlphaFoldDB" id="A0A223KP07"/>
<accession>A0A223KP07</accession>
<keyword evidence="2" id="KW-1185">Reference proteome</keyword>
<sequence>MLKEKKKLKVCDKGHEFYKSSDCPTCPTCEKENKPTSGFLSKLSSPARSALIHEGIETLTALSKYTEKEILKLHGIGPASLPTLRASLKEEGLSFKE</sequence>
<dbReference type="RefSeq" id="WP_066411493.1">
    <property type="nucleotide sequence ID" value="NZ_CP018866.1"/>
</dbReference>
<proteinExistence type="predicted"/>
<dbReference type="EMBL" id="CP018866">
    <property type="protein sequence ID" value="AST91222.1"/>
    <property type="molecule type" value="Genomic_DNA"/>
</dbReference>
<protein>
    <recommendedName>
        <fullName evidence="3">RNA polymerase alpha subunit C-terminal domain-containing protein</fullName>
    </recommendedName>
</protein>
<organism evidence="1 2">
    <name type="scientific">Sutcliffiella cohnii</name>
    <dbReference type="NCBI Taxonomy" id="33932"/>
    <lineage>
        <taxon>Bacteria</taxon>
        <taxon>Bacillati</taxon>
        <taxon>Bacillota</taxon>
        <taxon>Bacilli</taxon>
        <taxon>Bacillales</taxon>
        <taxon>Bacillaceae</taxon>
        <taxon>Sutcliffiella</taxon>
    </lineage>
</organism>
<name>A0A223KP07_9BACI</name>
<evidence type="ECO:0008006" key="3">
    <source>
        <dbReference type="Google" id="ProtNLM"/>
    </source>
</evidence>
<dbReference type="Gene3D" id="1.10.150.20">
    <property type="entry name" value="5' to 3' exonuclease, C-terminal subdomain"/>
    <property type="match status" value="1"/>
</dbReference>
<dbReference type="Proteomes" id="UP000215224">
    <property type="component" value="Chromosome"/>
</dbReference>
<evidence type="ECO:0000313" key="2">
    <source>
        <dbReference type="Proteomes" id="UP000215224"/>
    </source>
</evidence>
<evidence type="ECO:0000313" key="1">
    <source>
        <dbReference type="EMBL" id="AST91222.1"/>
    </source>
</evidence>
<reference evidence="1 2" key="1">
    <citation type="submission" date="2016-12" db="EMBL/GenBank/DDBJ databases">
        <title>The whole genome sequencing and assembly of Bacillus cohnii DSM 6307T strain.</title>
        <authorList>
            <person name="Lee Y.-J."/>
            <person name="Yi H."/>
            <person name="Bahn Y.-S."/>
            <person name="Kim J.F."/>
            <person name="Lee D.-W."/>
        </authorList>
    </citation>
    <scope>NUCLEOTIDE SEQUENCE [LARGE SCALE GENOMIC DNA]</scope>
    <source>
        <strain evidence="1 2">DSM 6307</strain>
    </source>
</reference>
<dbReference type="NCBIfam" id="NF005841">
    <property type="entry name" value="PRK07758.1"/>
    <property type="match status" value="1"/>
</dbReference>
<dbReference type="STRING" id="1314751.GCA_001591425_00444"/>
<gene>
    <name evidence="1" type="ORF">BC6307_07985</name>
</gene>